<dbReference type="GO" id="GO:0005886">
    <property type="term" value="C:plasma membrane"/>
    <property type="evidence" value="ECO:0007669"/>
    <property type="project" value="UniProtKB-SubCell"/>
</dbReference>
<feature type="domain" description="ABC transmembrane type-1" evidence="9">
    <location>
        <begin position="61"/>
        <end position="249"/>
    </location>
</feature>
<keyword evidence="3" id="KW-1003">Cell membrane</keyword>
<name>A0A934IQY5_9HYPH</name>
<feature type="transmembrane region" description="Helical" evidence="8">
    <location>
        <begin position="99"/>
        <end position="123"/>
    </location>
</feature>
<evidence type="ECO:0000256" key="3">
    <source>
        <dbReference type="ARBA" id="ARBA00022475"/>
    </source>
</evidence>
<dbReference type="InterPro" id="IPR000515">
    <property type="entry name" value="MetI-like"/>
</dbReference>
<evidence type="ECO:0000256" key="6">
    <source>
        <dbReference type="ARBA" id="ARBA00022989"/>
    </source>
</evidence>
<evidence type="ECO:0000313" key="10">
    <source>
        <dbReference type="EMBL" id="MBJ3776004.1"/>
    </source>
</evidence>
<evidence type="ECO:0000259" key="9">
    <source>
        <dbReference type="PROSITE" id="PS50928"/>
    </source>
</evidence>
<keyword evidence="2 8" id="KW-0813">Transport</keyword>
<keyword evidence="6 8" id="KW-1133">Transmembrane helix</keyword>
<keyword evidence="5 8" id="KW-0812">Transmembrane</keyword>
<evidence type="ECO:0000256" key="8">
    <source>
        <dbReference type="RuleBase" id="RU363032"/>
    </source>
</evidence>
<dbReference type="CDD" id="cd06261">
    <property type="entry name" value="TM_PBP2"/>
    <property type="match status" value="1"/>
</dbReference>
<evidence type="ECO:0000313" key="11">
    <source>
        <dbReference type="Proteomes" id="UP000609531"/>
    </source>
</evidence>
<dbReference type="Pfam" id="PF00528">
    <property type="entry name" value="BPD_transp_1"/>
    <property type="match status" value="1"/>
</dbReference>
<dbReference type="PROSITE" id="PS50928">
    <property type="entry name" value="ABC_TM1"/>
    <property type="match status" value="1"/>
</dbReference>
<evidence type="ECO:0000256" key="5">
    <source>
        <dbReference type="ARBA" id="ARBA00022692"/>
    </source>
</evidence>
<evidence type="ECO:0000256" key="4">
    <source>
        <dbReference type="ARBA" id="ARBA00022519"/>
    </source>
</evidence>
<feature type="transmembrane region" description="Helical" evidence="8">
    <location>
        <begin position="231"/>
        <end position="249"/>
    </location>
</feature>
<accession>A0A934IQY5</accession>
<evidence type="ECO:0000256" key="7">
    <source>
        <dbReference type="ARBA" id="ARBA00023136"/>
    </source>
</evidence>
<keyword evidence="4" id="KW-0997">Cell inner membrane</keyword>
<dbReference type="Proteomes" id="UP000609531">
    <property type="component" value="Unassembled WGS sequence"/>
</dbReference>
<dbReference type="EMBL" id="JAEKJA010000007">
    <property type="protein sequence ID" value="MBJ3776004.1"/>
    <property type="molecule type" value="Genomic_DNA"/>
</dbReference>
<comment type="subcellular location">
    <subcellularLocation>
        <location evidence="1">Cell inner membrane</location>
        <topology evidence="1">Multi-pass membrane protein</topology>
    </subcellularLocation>
    <subcellularLocation>
        <location evidence="8">Cell membrane</location>
        <topology evidence="8">Multi-pass membrane protein</topology>
    </subcellularLocation>
</comment>
<feature type="transmembrane region" description="Helical" evidence="8">
    <location>
        <begin position="12"/>
        <end position="30"/>
    </location>
</feature>
<keyword evidence="11" id="KW-1185">Reference proteome</keyword>
<dbReference type="PANTHER" id="PTHR43357:SF4">
    <property type="entry name" value="INNER MEMBRANE ABC TRANSPORTER PERMEASE PROTEIN YDCV"/>
    <property type="match status" value="1"/>
</dbReference>
<keyword evidence="7 8" id="KW-0472">Membrane</keyword>
<dbReference type="AlphaFoldDB" id="A0A934IQY5"/>
<dbReference type="Gene3D" id="1.10.3720.10">
    <property type="entry name" value="MetI-like"/>
    <property type="match status" value="1"/>
</dbReference>
<evidence type="ECO:0000256" key="1">
    <source>
        <dbReference type="ARBA" id="ARBA00004429"/>
    </source>
</evidence>
<reference evidence="10" key="1">
    <citation type="submission" date="2020-12" db="EMBL/GenBank/DDBJ databases">
        <title>Bacterial taxonomy.</title>
        <authorList>
            <person name="Pan X."/>
        </authorList>
    </citation>
    <scope>NUCLEOTIDE SEQUENCE</scope>
    <source>
        <strain evidence="10">B2012</strain>
    </source>
</reference>
<sequence>MISRILWRTYLAAFFVFLLGPVAFIALYSLNDAVYFQLPPPGLSLRWYGEFFDSRIFTRALKNTLLLSTTVTVICLLFAVPTAHLVVRGHFRGRELLNNLILSPLIMPGVVTGIAFLSAFGVLDIRDGFFRLTVAMTIFCLPFAVRAISASYHGLNRQAEEAARNLGATRLQTWCKVLLPQLRPGLMAGGVFIFVETVDNFSINVFLADRASKTLPIAAYEHIRDFDDPTVAAMATLLSIVTIALVALMDRLVGLDRFIGQK</sequence>
<proteinExistence type="inferred from homology"/>
<feature type="transmembrane region" description="Helical" evidence="8">
    <location>
        <begin position="129"/>
        <end position="148"/>
    </location>
</feature>
<dbReference type="RefSeq" id="WP_198881894.1">
    <property type="nucleotide sequence ID" value="NZ_JAEKJA010000007.1"/>
</dbReference>
<evidence type="ECO:0000256" key="2">
    <source>
        <dbReference type="ARBA" id="ARBA00022448"/>
    </source>
</evidence>
<dbReference type="PANTHER" id="PTHR43357">
    <property type="entry name" value="INNER MEMBRANE ABC TRANSPORTER PERMEASE PROTEIN YDCV"/>
    <property type="match status" value="1"/>
</dbReference>
<comment type="caution">
    <text evidence="10">The sequence shown here is derived from an EMBL/GenBank/DDBJ whole genome shotgun (WGS) entry which is preliminary data.</text>
</comment>
<dbReference type="GO" id="GO:0055085">
    <property type="term" value="P:transmembrane transport"/>
    <property type="evidence" value="ECO:0007669"/>
    <property type="project" value="InterPro"/>
</dbReference>
<protein>
    <submittedName>
        <fullName evidence="10">ABC transporter permease</fullName>
    </submittedName>
</protein>
<dbReference type="SUPFAM" id="SSF161098">
    <property type="entry name" value="MetI-like"/>
    <property type="match status" value="1"/>
</dbReference>
<gene>
    <name evidence="10" type="ORF">JCR33_09920</name>
</gene>
<comment type="similarity">
    <text evidence="8">Belongs to the binding-protein-dependent transport system permease family.</text>
</comment>
<feature type="transmembrane region" description="Helical" evidence="8">
    <location>
        <begin position="65"/>
        <end position="87"/>
    </location>
</feature>
<organism evidence="10 11">
    <name type="scientific">Acuticoccus mangrovi</name>
    <dbReference type="NCBI Taxonomy" id="2796142"/>
    <lineage>
        <taxon>Bacteria</taxon>
        <taxon>Pseudomonadati</taxon>
        <taxon>Pseudomonadota</taxon>
        <taxon>Alphaproteobacteria</taxon>
        <taxon>Hyphomicrobiales</taxon>
        <taxon>Amorphaceae</taxon>
        <taxon>Acuticoccus</taxon>
    </lineage>
</organism>
<dbReference type="InterPro" id="IPR035906">
    <property type="entry name" value="MetI-like_sf"/>
</dbReference>